<proteinExistence type="predicted"/>
<name>A0ABQ9H1I2_9NEOP</name>
<keyword evidence="2 4" id="KW-0863">Zinc-finger</keyword>
<dbReference type="SMART" id="SM00249">
    <property type="entry name" value="PHD"/>
    <property type="match status" value="1"/>
</dbReference>
<dbReference type="InterPro" id="IPR019786">
    <property type="entry name" value="Zinc_finger_PHD-type_CS"/>
</dbReference>
<dbReference type="InterPro" id="IPR013083">
    <property type="entry name" value="Znf_RING/FYVE/PHD"/>
</dbReference>
<dbReference type="InterPro" id="IPR019787">
    <property type="entry name" value="Znf_PHD-finger"/>
</dbReference>
<reference evidence="7 8" key="1">
    <citation type="submission" date="2023-02" db="EMBL/GenBank/DDBJ databases">
        <title>LHISI_Scaffold_Assembly.</title>
        <authorList>
            <person name="Stuart O.P."/>
            <person name="Cleave R."/>
            <person name="Magrath M.J.L."/>
            <person name="Mikheyev A.S."/>
        </authorList>
    </citation>
    <scope>NUCLEOTIDE SEQUENCE [LARGE SCALE GENOMIC DNA]</scope>
    <source>
        <strain evidence="7">Daus_M_001</strain>
        <tissue evidence="7">Leg muscle</tissue>
    </source>
</reference>
<protein>
    <recommendedName>
        <fullName evidence="6">PHD-type domain-containing protein</fullName>
    </recommendedName>
</protein>
<evidence type="ECO:0000313" key="7">
    <source>
        <dbReference type="EMBL" id="KAJ8878161.1"/>
    </source>
</evidence>
<gene>
    <name evidence="7" type="ORF">PR048_022628</name>
</gene>
<evidence type="ECO:0000256" key="5">
    <source>
        <dbReference type="SAM" id="MobiDB-lite"/>
    </source>
</evidence>
<organism evidence="7 8">
    <name type="scientific">Dryococelus australis</name>
    <dbReference type="NCBI Taxonomy" id="614101"/>
    <lineage>
        <taxon>Eukaryota</taxon>
        <taxon>Metazoa</taxon>
        <taxon>Ecdysozoa</taxon>
        <taxon>Arthropoda</taxon>
        <taxon>Hexapoda</taxon>
        <taxon>Insecta</taxon>
        <taxon>Pterygota</taxon>
        <taxon>Neoptera</taxon>
        <taxon>Polyneoptera</taxon>
        <taxon>Phasmatodea</taxon>
        <taxon>Verophasmatodea</taxon>
        <taxon>Anareolatae</taxon>
        <taxon>Phasmatidae</taxon>
        <taxon>Eurycanthinae</taxon>
        <taxon>Dryococelus</taxon>
    </lineage>
</organism>
<dbReference type="InterPro" id="IPR011011">
    <property type="entry name" value="Znf_FYVE_PHD"/>
</dbReference>
<keyword evidence="8" id="KW-1185">Reference proteome</keyword>
<dbReference type="InterPro" id="IPR001965">
    <property type="entry name" value="Znf_PHD"/>
</dbReference>
<feature type="domain" description="PHD-type" evidence="6">
    <location>
        <begin position="94"/>
        <end position="156"/>
    </location>
</feature>
<evidence type="ECO:0000256" key="4">
    <source>
        <dbReference type="PROSITE-ProRule" id="PRU00146"/>
    </source>
</evidence>
<evidence type="ECO:0000259" key="6">
    <source>
        <dbReference type="PROSITE" id="PS50016"/>
    </source>
</evidence>
<keyword evidence="3" id="KW-0862">Zinc</keyword>
<sequence>MVAETSVVKAIKNDLLSSLKVQYSDIEENQFYIMATILDPRLKTSVFSSDEYATNAWRKLINAVELHERTSSPDTLAQPDELTWDAHHRVNFEQTYCYCGQNGEWYMQMLQCGQCRQWFHENCVQCLQYPLYYGDRMRLSLRGRLDRWSCTICHTSGSKRASPKCHEGLRRLPNGQLPRSDLSAAEQPEAG</sequence>
<evidence type="ECO:0000256" key="2">
    <source>
        <dbReference type="ARBA" id="ARBA00022771"/>
    </source>
</evidence>
<dbReference type="PROSITE" id="PS01359">
    <property type="entry name" value="ZF_PHD_1"/>
    <property type="match status" value="1"/>
</dbReference>
<keyword evidence="1" id="KW-0479">Metal-binding</keyword>
<evidence type="ECO:0000313" key="8">
    <source>
        <dbReference type="Proteomes" id="UP001159363"/>
    </source>
</evidence>
<comment type="caution">
    <text evidence="7">The sequence shown here is derived from an EMBL/GenBank/DDBJ whole genome shotgun (WGS) entry which is preliminary data.</text>
</comment>
<dbReference type="PROSITE" id="PS50016">
    <property type="entry name" value="ZF_PHD_2"/>
    <property type="match status" value="1"/>
</dbReference>
<dbReference type="Gene3D" id="3.30.40.10">
    <property type="entry name" value="Zinc/RING finger domain, C3HC4 (zinc finger)"/>
    <property type="match status" value="1"/>
</dbReference>
<feature type="region of interest" description="Disordered" evidence="5">
    <location>
        <begin position="155"/>
        <end position="191"/>
    </location>
</feature>
<dbReference type="EMBL" id="JARBHB010000008">
    <property type="protein sequence ID" value="KAJ8878161.1"/>
    <property type="molecule type" value="Genomic_DNA"/>
</dbReference>
<evidence type="ECO:0000256" key="3">
    <source>
        <dbReference type="ARBA" id="ARBA00022833"/>
    </source>
</evidence>
<dbReference type="SUPFAM" id="SSF57903">
    <property type="entry name" value="FYVE/PHD zinc finger"/>
    <property type="match status" value="1"/>
</dbReference>
<accession>A0ABQ9H1I2</accession>
<evidence type="ECO:0000256" key="1">
    <source>
        <dbReference type="ARBA" id="ARBA00022723"/>
    </source>
</evidence>
<dbReference type="Proteomes" id="UP001159363">
    <property type="component" value="Chromosome 7"/>
</dbReference>